<reference evidence="3 4" key="1">
    <citation type="journal article" date="2019" name="G3 (Bethesda)">
        <title>Sequencing of a Wild Apple (Malus baccata) Genome Unravels the Differences Between Cultivated and Wild Apple Species Regarding Disease Resistance and Cold Tolerance.</title>
        <authorList>
            <person name="Chen X."/>
        </authorList>
    </citation>
    <scope>NUCLEOTIDE SEQUENCE [LARGE SCALE GENOMIC DNA]</scope>
    <source>
        <strain evidence="4">cv. Shandingzi</strain>
        <tissue evidence="3">Leaves</tissue>
    </source>
</reference>
<feature type="compositionally biased region" description="Gly residues" evidence="1">
    <location>
        <begin position="293"/>
        <end position="306"/>
    </location>
</feature>
<proteinExistence type="predicted"/>
<feature type="compositionally biased region" description="Gly residues" evidence="1">
    <location>
        <begin position="45"/>
        <end position="57"/>
    </location>
</feature>
<gene>
    <name evidence="3" type="ORF">C1H46_010932</name>
</gene>
<protein>
    <recommendedName>
        <fullName evidence="2">Myb-like domain-containing protein</fullName>
    </recommendedName>
</protein>
<dbReference type="Pfam" id="PF13837">
    <property type="entry name" value="Myb_DNA-bind_4"/>
    <property type="match status" value="1"/>
</dbReference>
<dbReference type="EMBL" id="VIEB01000154">
    <property type="protein sequence ID" value="TQE03452.1"/>
    <property type="molecule type" value="Genomic_DNA"/>
</dbReference>
<feature type="region of interest" description="Disordered" evidence="1">
    <location>
        <begin position="35"/>
        <end position="67"/>
    </location>
</feature>
<dbReference type="Gene3D" id="1.10.10.60">
    <property type="entry name" value="Homeodomain-like"/>
    <property type="match status" value="1"/>
</dbReference>
<dbReference type="STRING" id="106549.A0A540MXD0"/>
<dbReference type="InterPro" id="IPR044822">
    <property type="entry name" value="Myb_DNA-bind_4"/>
</dbReference>
<dbReference type="AlphaFoldDB" id="A0A540MXD0"/>
<feature type="domain" description="Myb-like" evidence="2">
    <location>
        <begin position="14"/>
        <end position="99"/>
    </location>
</feature>
<comment type="caution">
    <text evidence="3">The sequence shown here is derived from an EMBL/GenBank/DDBJ whole genome shotgun (WGS) entry which is preliminary data.</text>
</comment>
<feature type="region of interest" description="Disordered" evidence="1">
    <location>
        <begin position="274"/>
        <end position="310"/>
    </location>
</feature>
<keyword evidence="4" id="KW-1185">Reference proteome</keyword>
<dbReference type="InterPro" id="IPR001005">
    <property type="entry name" value="SANT/Myb"/>
</dbReference>
<evidence type="ECO:0000256" key="1">
    <source>
        <dbReference type="SAM" id="MobiDB-lite"/>
    </source>
</evidence>
<evidence type="ECO:0000259" key="2">
    <source>
        <dbReference type="PROSITE" id="PS50090"/>
    </source>
</evidence>
<evidence type="ECO:0000313" key="4">
    <source>
        <dbReference type="Proteomes" id="UP000315295"/>
    </source>
</evidence>
<accession>A0A540MXD0</accession>
<dbReference type="PANTHER" id="PTHR33492:SF12">
    <property type="entry name" value="HOMEODOMAIN-LIKE SUPERFAMILY PROTEIN-RELATED"/>
    <property type="match status" value="1"/>
</dbReference>
<dbReference type="PROSITE" id="PS50090">
    <property type="entry name" value="MYB_LIKE"/>
    <property type="match status" value="1"/>
</dbReference>
<name>A0A540MXD0_MALBA</name>
<dbReference type="Proteomes" id="UP000315295">
    <property type="component" value="Unassembled WGS sequence"/>
</dbReference>
<sequence>MAEQGGNGTSRVIMRDYRKGNWTEGETMILIEAKKMDDERRMKRSGGGEGGSSGGGTDQTTRSMSKPAELRWKWVEDYCWKKGCLRNQNQCNDKWDNLMRDYKKVREYERKVTNVGEGKGEEGSASYWKLEKNERKERNLPTNMVPQIYEALVDVVERREAGGGGYQIRGHEVVGGASVSGPNVGINPNIGYGLERPIISTTNVHQQPSSSLPSPPVLQHHHHQISVPTIAALPLLPPAPLAAQPPPALPYAQVMPTVVQQHFYFWETCEMISDSDTSEHSDSPAKRRRRASGRGGGGGEDQGGTSGTVSASISSEVGTAIARGASVIAEALQGCEEREERRHREMLNFHERRLQIEETKTEINRQGINGLTDAINKLANSIHALASNKNQQPPQN</sequence>
<organism evidence="3 4">
    <name type="scientific">Malus baccata</name>
    <name type="common">Siberian crab apple</name>
    <name type="synonym">Pyrus baccata</name>
    <dbReference type="NCBI Taxonomy" id="106549"/>
    <lineage>
        <taxon>Eukaryota</taxon>
        <taxon>Viridiplantae</taxon>
        <taxon>Streptophyta</taxon>
        <taxon>Embryophyta</taxon>
        <taxon>Tracheophyta</taxon>
        <taxon>Spermatophyta</taxon>
        <taxon>Magnoliopsida</taxon>
        <taxon>eudicotyledons</taxon>
        <taxon>Gunneridae</taxon>
        <taxon>Pentapetalae</taxon>
        <taxon>rosids</taxon>
        <taxon>fabids</taxon>
        <taxon>Rosales</taxon>
        <taxon>Rosaceae</taxon>
        <taxon>Amygdaloideae</taxon>
        <taxon>Maleae</taxon>
        <taxon>Malus</taxon>
    </lineage>
</organism>
<evidence type="ECO:0000313" key="3">
    <source>
        <dbReference type="EMBL" id="TQE03452.1"/>
    </source>
</evidence>
<dbReference type="PANTHER" id="PTHR33492">
    <property type="entry name" value="OSJNBA0043A12.37 PROTEIN-RELATED"/>
    <property type="match status" value="1"/>
</dbReference>